<dbReference type="Proteomes" id="UP000030403">
    <property type="component" value="Unassembled WGS sequence"/>
</dbReference>
<evidence type="ECO:0000313" key="4">
    <source>
        <dbReference type="Proteomes" id="UP000030403"/>
    </source>
</evidence>
<feature type="transmembrane region" description="Helical" evidence="1">
    <location>
        <begin position="75"/>
        <end position="95"/>
    </location>
</feature>
<feature type="transmembrane region" description="Helical" evidence="1">
    <location>
        <begin position="44"/>
        <end position="63"/>
    </location>
</feature>
<reference evidence="3 4" key="1">
    <citation type="submission" date="2013-08" db="EMBL/GenBank/DDBJ databases">
        <authorList>
            <person name="Huang J."/>
            <person name="Wang G."/>
        </authorList>
    </citation>
    <scope>NUCLEOTIDE SEQUENCE [LARGE SCALE GENOMIC DNA]</scope>
    <source>
        <strain evidence="3 4">BH030004</strain>
    </source>
</reference>
<sequence>MVTWLYIDQYFTRFYFNVSFHQINLIPFKTLGNVYAITELPGVYWKQFIGNLLLLTPLGYFVLRLRIVEGAWKAFLFVFLFTMGIECLQFIKSIFISGGRSTDIDDVLLNTLGGLLGIAAYYIIQKISSIKKEKQQSVQIRGS</sequence>
<keyword evidence="1" id="KW-1133">Transmembrane helix</keyword>
<name>A0A0A5I377_9BACI</name>
<dbReference type="InterPro" id="IPR006976">
    <property type="entry name" value="VanZ-like"/>
</dbReference>
<proteinExistence type="predicted"/>
<gene>
    <name evidence="3" type="ORF">N783_21110</name>
</gene>
<comment type="caution">
    <text evidence="3">The sequence shown here is derived from an EMBL/GenBank/DDBJ whole genome shotgun (WGS) entry which is preliminary data.</text>
</comment>
<keyword evidence="4" id="KW-1185">Reference proteome</keyword>
<evidence type="ECO:0000256" key="1">
    <source>
        <dbReference type="SAM" id="Phobius"/>
    </source>
</evidence>
<dbReference type="AlphaFoldDB" id="A0A0A5I377"/>
<evidence type="ECO:0000313" key="3">
    <source>
        <dbReference type="EMBL" id="KGX90292.1"/>
    </source>
</evidence>
<dbReference type="RefSeq" id="WP_027448670.1">
    <property type="nucleotide sequence ID" value="NZ_AVPF01000008.1"/>
</dbReference>
<accession>A0A0A5I377</accession>
<dbReference type="EMBL" id="AVPF01000008">
    <property type="protein sequence ID" value="KGX90292.1"/>
    <property type="molecule type" value="Genomic_DNA"/>
</dbReference>
<dbReference type="Pfam" id="PF04892">
    <property type="entry name" value="VanZ"/>
    <property type="match status" value="1"/>
</dbReference>
<dbReference type="InterPro" id="IPR053150">
    <property type="entry name" value="Teicoplanin_resist-assoc"/>
</dbReference>
<keyword evidence="1" id="KW-0472">Membrane</keyword>
<feature type="domain" description="VanZ-like" evidence="2">
    <location>
        <begin position="17"/>
        <end position="124"/>
    </location>
</feature>
<dbReference type="PANTHER" id="PTHR36834:SF2">
    <property type="entry name" value="MEMBRANE PROTEIN"/>
    <property type="match status" value="1"/>
</dbReference>
<dbReference type="STRING" id="1385511.GCA_000425225_02196"/>
<organism evidence="3 4">
    <name type="scientific">Pontibacillus marinus BH030004 = DSM 16465</name>
    <dbReference type="NCBI Taxonomy" id="1385511"/>
    <lineage>
        <taxon>Bacteria</taxon>
        <taxon>Bacillati</taxon>
        <taxon>Bacillota</taxon>
        <taxon>Bacilli</taxon>
        <taxon>Bacillales</taxon>
        <taxon>Bacillaceae</taxon>
        <taxon>Pontibacillus</taxon>
    </lineage>
</organism>
<feature type="transmembrane region" description="Helical" evidence="1">
    <location>
        <begin position="107"/>
        <end position="124"/>
    </location>
</feature>
<dbReference type="PANTHER" id="PTHR36834">
    <property type="entry name" value="MEMBRANE PROTEIN-RELATED"/>
    <property type="match status" value="1"/>
</dbReference>
<keyword evidence="1" id="KW-0812">Transmembrane</keyword>
<evidence type="ECO:0000259" key="2">
    <source>
        <dbReference type="Pfam" id="PF04892"/>
    </source>
</evidence>
<protein>
    <recommendedName>
        <fullName evidence="2">VanZ-like domain-containing protein</fullName>
    </recommendedName>
</protein>
<dbReference type="eggNOG" id="COG4767">
    <property type="taxonomic scope" value="Bacteria"/>
</dbReference>